<dbReference type="EMBL" id="BRXZ01005437">
    <property type="protein sequence ID" value="GMH66120.1"/>
    <property type="molecule type" value="Genomic_DNA"/>
</dbReference>
<dbReference type="AlphaFoldDB" id="A0A9W7A9Z0"/>
<comment type="caution">
    <text evidence="1">The sequence shown here is derived from an EMBL/GenBank/DDBJ whole genome shotgun (WGS) entry which is preliminary data.</text>
</comment>
<sequence length="89" mass="9770">MISECRPELGVHALIKLKIKDKRGSCLGQGVVSFGEFMTRVTNGETCSFTATVDMGIRGKKLGVLQCTFDIVELWEMQSLSSEDAENVV</sequence>
<evidence type="ECO:0000313" key="2">
    <source>
        <dbReference type="Proteomes" id="UP001165082"/>
    </source>
</evidence>
<protein>
    <submittedName>
        <fullName evidence="1">Uncharacterized protein</fullName>
    </submittedName>
</protein>
<reference evidence="1" key="1">
    <citation type="submission" date="2022-07" db="EMBL/GenBank/DDBJ databases">
        <title>Genome analysis of Parmales, a sister group of diatoms, reveals the evolutionary specialization of diatoms from phago-mixotrophs to photoautotrophs.</title>
        <authorList>
            <person name="Ban H."/>
            <person name="Sato S."/>
            <person name="Yoshikawa S."/>
            <person name="Kazumasa Y."/>
            <person name="Nakamura Y."/>
            <person name="Ichinomiya M."/>
            <person name="Saitoh K."/>
            <person name="Sato N."/>
            <person name="Blanc-Mathieu R."/>
            <person name="Endo H."/>
            <person name="Kuwata A."/>
            <person name="Ogata H."/>
        </authorList>
    </citation>
    <scope>NUCLEOTIDE SEQUENCE</scope>
</reference>
<name>A0A9W7A9Z0_9STRA</name>
<proteinExistence type="predicted"/>
<dbReference type="Proteomes" id="UP001165082">
    <property type="component" value="Unassembled WGS sequence"/>
</dbReference>
<gene>
    <name evidence="1" type="ORF">TrRE_jg3473</name>
</gene>
<keyword evidence="2" id="KW-1185">Reference proteome</keyword>
<accession>A0A9W7A9Z0</accession>
<evidence type="ECO:0000313" key="1">
    <source>
        <dbReference type="EMBL" id="GMH66120.1"/>
    </source>
</evidence>
<organism evidence="1 2">
    <name type="scientific">Triparma retinervis</name>
    <dbReference type="NCBI Taxonomy" id="2557542"/>
    <lineage>
        <taxon>Eukaryota</taxon>
        <taxon>Sar</taxon>
        <taxon>Stramenopiles</taxon>
        <taxon>Ochrophyta</taxon>
        <taxon>Bolidophyceae</taxon>
        <taxon>Parmales</taxon>
        <taxon>Triparmaceae</taxon>
        <taxon>Triparma</taxon>
    </lineage>
</organism>